<reference evidence="2 3" key="1">
    <citation type="journal article" date="2010" name="Nature">
        <title>The Ectocarpus genome and the independent evolution of multicellularity in brown algae.</title>
        <authorList>
            <person name="Cock J.M."/>
            <person name="Sterck L."/>
            <person name="Rouze P."/>
            <person name="Scornet D."/>
            <person name="Allen A.E."/>
            <person name="Amoutzias G."/>
            <person name="Anthouard V."/>
            <person name="Artiguenave F."/>
            <person name="Aury J.M."/>
            <person name="Badger J.H."/>
            <person name="Beszteri B."/>
            <person name="Billiau K."/>
            <person name="Bonnet E."/>
            <person name="Bothwell J.H."/>
            <person name="Bowler C."/>
            <person name="Boyen C."/>
            <person name="Brownlee C."/>
            <person name="Carrano C.J."/>
            <person name="Charrier B."/>
            <person name="Cho G.Y."/>
            <person name="Coelho S.M."/>
            <person name="Collen J."/>
            <person name="Corre E."/>
            <person name="Da Silva C."/>
            <person name="Delage L."/>
            <person name="Delaroque N."/>
            <person name="Dittami S.M."/>
            <person name="Doulbeau S."/>
            <person name="Elias M."/>
            <person name="Farnham G."/>
            <person name="Gachon C.M."/>
            <person name="Gschloessl B."/>
            <person name="Heesch S."/>
            <person name="Jabbari K."/>
            <person name="Jubin C."/>
            <person name="Kawai H."/>
            <person name="Kimura K."/>
            <person name="Kloareg B."/>
            <person name="Kupper F.C."/>
            <person name="Lang D."/>
            <person name="Le Bail A."/>
            <person name="Leblanc C."/>
            <person name="Lerouge P."/>
            <person name="Lohr M."/>
            <person name="Lopez P.J."/>
            <person name="Martens C."/>
            <person name="Maumus F."/>
            <person name="Michel G."/>
            <person name="Miranda-Saavedra D."/>
            <person name="Morales J."/>
            <person name="Moreau H."/>
            <person name="Motomura T."/>
            <person name="Nagasato C."/>
            <person name="Napoli C.A."/>
            <person name="Nelson D.R."/>
            <person name="Nyvall-Collen P."/>
            <person name="Peters A.F."/>
            <person name="Pommier C."/>
            <person name="Potin P."/>
            <person name="Poulain J."/>
            <person name="Quesneville H."/>
            <person name="Read B."/>
            <person name="Rensing S.A."/>
            <person name="Ritter A."/>
            <person name="Rousvoal S."/>
            <person name="Samanta M."/>
            <person name="Samson G."/>
            <person name="Schroeder D.C."/>
            <person name="Segurens B."/>
            <person name="Strittmatter M."/>
            <person name="Tonon T."/>
            <person name="Tregear J.W."/>
            <person name="Valentin K."/>
            <person name="von Dassow P."/>
            <person name="Yamagishi T."/>
            <person name="Van de Peer Y."/>
            <person name="Wincker P."/>
        </authorList>
    </citation>
    <scope>NUCLEOTIDE SEQUENCE [LARGE SCALE GENOMIC DNA]</scope>
    <source>
        <strain evidence="3">Ec32 / CCAP1310/4</strain>
    </source>
</reference>
<feature type="compositionally biased region" description="Low complexity" evidence="1">
    <location>
        <begin position="502"/>
        <end position="518"/>
    </location>
</feature>
<dbReference type="Proteomes" id="UP000002630">
    <property type="component" value="Unassembled WGS sequence"/>
</dbReference>
<dbReference type="EMBL" id="FN649760">
    <property type="protein sequence ID" value="CBN78152.1"/>
    <property type="molecule type" value="Genomic_DNA"/>
</dbReference>
<protein>
    <submittedName>
        <fullName evidence="2">Uncharacterized protein</fullName>
    </submittedName>
</protein>
<organism evidence="2 3">
    <name type="scientific">Ectocarpus siliculosus</name>
    <name type="common">Brown alga</name>
    <name type="synonym">Conferva siliculosa</name>
    <dbReference type="NCBI Taxonomy" id="2880"/>
    <lineage>
        <taxon>Eukaryota</taxon>
        <taxon>Sar</taxon>
        <taxon>Stramenopiles</taxon>
        <taxon>Ochrophyta</taxon>
        <taxon>PX clade</taxon>
        <taxon>Phaeophyceae</taxon>
        <taxon>Ectocarpales</taxon>
        <taxon>Ectocarpaceae</taxon>
        <taxon>Ectocarpus</taxon>
    </lineage>
</organism>
<name>D8LCB6_ECTSI</name>
<proteinExistence type="predicted"/>
<dbReference type="InParanoid" id="D8LCB6"/>
<feature type="compositionally biased region" description="Low complexity" evidence="1">
    <location>
        <begin position="128"/>
        <end position="156"/>
    </location>
</feature>
<evidence type="ECO:0000313" key="2">
    <source>
        <dbReference type="EMBL" id="CBN78152.1"/>
    </source>
</evidence>
<keyword evidence="3" id="KW-1185">Reference proteome</keyword>
<dbReference type="OrthoDB" id="10402670at2759"/>
<feature type="compositionally biased region" description="Pro residues" evidence="1">
    <location>
        <begin position="157"/>
        <end position="177"/>
    </location>
</feature>
<feature type="region of interest" description="Disordered" evidence="1">
    <location>
        <begin position="127"/>
        <end position="236"/>
    </location>
</feature>
<accession>D8LCB6</accession>
<evidence type="ECO:0000256" key="1">
    <source>
        <dbReference type="SAM" id="MobiDB-lite"/>
    </source>
</evidence>
<evidence type="ECO:0000313" key="3">
    <source>
        <dbReference type="Proteomes" id="UP000002630"/>
    </source>
</evidence>
<dbReference type="AlphaFoldDB" id="D8LCB6"/>
<feature type="compositionally biased region" description="Acidic residues" evidence="1">
    <location>
        <begin position="557"/>
        <end position="567"/>
    </location>
</feature>
<sequence length="624" mass="67268">MGTLIAAANAKANPGGVNVAPQKVVDHLKAAVKRMNVRLIELRSGNSTKIEYNTTIMSKLITTQNKIITDELEQKLGMNLASLAPHLDLEGELKKRSDTAYLAVKNKVDRAKRSEAHKAAMKATPVYGGQAPGAAPPHGAGAAAQFTQQQRAAPQAPTAPAPAPVPQQPAPPPPPAYTKPKVYNDVDPRTGLQKLPTDKLDSAKKQVEHINSSDVVAEEETRLRSTPSPLVPPEKPPASTWFLTNVVDHRHAWCCLRDAGERAGMRRVLKERPWGNPREPLEGGKEAAGSDVLKLMSLAAQYYLKNMLDELAVVAYQRKGGLSAELLSGVESRLRDPSVKDPKAELRQSLVPRLPRVQDLPRVTLERTEEAHRKECEEREERWDVELADTLTTAEEVRKRLIRRGTKKLPPGSFKWWEDMETRAKSGWLSKEQLAGSEFARRVAVKHGIGVVAALMKKKELASKESAAASAAEPAGAAAAADGGGGGNADDPMDVSDRPTTGDSSSGGSSSKDSNGKAGNKRTPGAGLKRPLDPLASDDAVETVRNIRRRLVLGAPDDGDGDDDADDDGRGVGATPPSEEQEAGLEINNADLAELLRSTKPRGDPRKWARVLFRAQNSRKGVHA</sequence>
<feature type="compositionally biased region" description="Basic and acidic residues" evidence="1">
    <location>
        <begin position="196"/>
        <end position="208"/>
    </location>
</feature>
<feature type="region of interest" description="Disordered" evidence="1">
    <location>
        <begin position="476"/>
        <end position="586"/>
    </location>
</feature>
<gene>
    <name evidence="2" type="ORF">Esi_0100_0069</name>
</gene>